<proteinExistence type="predicted"/>
<name>A0A8E2EL99_9PEZI</name>
<reference evidence="1 2" key="1">
    <citation type="journal article" date="2016" name="Nat. Commun.">
        <title>Ectomycorrhizal ecology is imprinted in the genome of the dominant symbiotic fungus Cenococcum geophilum.</title>
        <authorList>
            <consortium name="DOE Joint Genome Institute"/>
            <person name="Peter M."/>
            <person name="Kohler A."/>
            <person name="Ohm R.A."/>
            <person name="Kuo A."/>
            <person name="Krutzmann J."/>
            <person name="Morin E."/>
            <person name="Arend M."/>
            <person name="Barry K.W."/>
            <person name="Binder M."/>
            <person name="Choi C."/>
            <person name="Clum A."/>
            <person name="Copeland A."/>
            <person name="Grisel N."/>
            <person name="Haridas S."/>
            <person name="Kipfer T."/>
            <person name="LaButti K."/>
            <person name="Lindquist E."/>
            <person name="Lipzen A."/>
            <person name="Maire R."/>
            <person name="Meier B."/>
            <person name="Mihaltcheva S."/>
            <person name="Molinier V."/>
            <person name="Murat C."/>
            <person name="Poggeler S."/>
            <person name="Quandt C.A."/>
            <person name="Sperisen C."/>
            <person name="Tritt A."/>
            <person name="Tisserant E."/>
            <person name="Crous P.W."/>
            <person name="Henrissat B."/>
            <person name="Nehls U."/>
            <person name="Egli S."/>
            <person name="Spatafora J.W."/>
            <person name="Grigoriev I.V."/>
            <person name="Martin F.M."/>
        </authorList>
    </citation>
    <scope>NUCLEOTIDE SEQUENCE [LARGE SCALE GENOMIC DNA]</scope>
    <source>
        <strain evidence="1 2">CBS 459.81</strain>
    </source>
</reference>
<evidence type="ECO:0000313" key="2">
    <source>
        <dbReference type="Proteomes" id="UP000250266"/>
    </source>
</evidence>
<sequence length="184" mass="19975">MPDRVRLSLQQDASRICHVILQHRCSRAAVKKATTKTPPGLPLHHLQEPGIFPLLSCPRRSPTAPAPFITVPSHTTSIRRAVYALAVGDLLHTLTVQTSRAASPQCGPGNTSHVDLSDLGGLPDSIDRSAQSSSPISPESCFHFAALAARSRATIERWSVNNMLREDLPQSVHSILVASRPLRF</sequence>
<keyword evidence="2" id="KW-1185">Reference proteome</keyword>
<dbReference type="Proteomes" id="UP000250266">
    <property type="component" value="Unassembled WGS sequence"/>
</dbReference>
<evidence type="ECO:0000313" key="1">
    <source>
        <dbReference type="EMBL" id="OCK86065.1"/>
    </source>
</evidence>
<gene>
    <name evidence="1" type="ORF">K432DRAFT_168560</name>
</gene>
<protein>
    <submittedName>
        <fullName evidence="1">Uncharacterized protein</fullName>
    </submittedName>
</protein>
<dbReference type="EMBL" id="KV744809">
    <property type="protein sequence ID" value="OCK86065.1"/>
    <property type="molecule type" value="Genomic_DNA"/>
</dbReference>
<organism evidence="1 2">
    <name type="scientific">Lepidopterella palustris CBS 459.81</name>
    <dbReference type="NCBI Taxonomy" id="1314670"/>
    <lineage>
        <taxon>Eukaryota</taxon>
        <taxon>Fungi</taxon>
        <taxon>Dikarya</taxon>
        <taxon>Ascomycota</taxon>
        <taxon>Pezizomycotina</taxon>
        <taxon>Dothideomycetes</taxon>
        <taxon>Pleosporomycetidae</taxon>
        <taxon>Mytilinidiales</taxon>
        <taxon>Argynnaceae</taxon>
        <taxon>Lepidopterella</taxon>
    </lineage>
</organism>
<dbReference type="AlphaFoldDB" id="A0A8E2EL99"/>
<accession>A0A8E2EL99</accession>